<evidence type="ECO:0000256" key="3">
    <source>
        <dbReference type="ARBA" id="ARBA00022679"/>
    </source>
</evidence>
<evidence type="ECO:0000256" key="1">
    <source>
        <dbReference type="ARBA" id="ARBA00006739"/>
    </source>
</evidence>
<reference evidence="5 6" key="3">
    <citation type="submission" date="2023-06" db="EMBL/GenBank/DDBJ databases">
        <authorList>
            <person name="Zeman M."/>
            <person name="Kubasova T."/>
            <person name="Jahodarova E."/>
            <person name="Nykrynova M."/>
            <person name="Rychlik I."/>
        </authorList>
    </citation>
    <scope>NUCLEOTIDE SEQUENCE [LARGE SCALE GENOMIC DNA]</scope>
    <source>
        <strain evidence="5 6">ET39</strain>
    </source>
</reference>
<dbReference type="RefSeq" id="WP_289608032.1">
    <property type="nucleotide sequence ID" value="NZ_JAUDCG010000034.1"/>
</dbReference>
<name>A0ABT7UDB0_9FIRM</name>
<comment type="caution">
    <text evidence="5">The sequence shown here is derived from an EMBL/GenBank/DDBJ whole genome shotgun (WGS) entry which is preliminary data.</text>
</comment>
<dbReference type="EMBL" id="JAUDCG010000034">
    <property type="protein sequence ID" value="MDM8157587.1"/>
    <property type="molecule type" value="Genomic_DNA"/>
</dbReference>
<protein>
    <submittedName>
        <fullName evidence="5">Glycosyltransferase</fullName>
        <ecNumber evidence="5">2.4.-.-</ecNumber>
    </submittedName>
</protein>
<gene>
    <name evidence="5" type="ORF">QUV96_08050</name>
</gene>
<evidence type="ECO:0000259" key="4">
    <source>
        <dbReference type="Pfam" id="PF00535"/>
    </source>
</evidence>
<keyword evidence="6" id="KW-1185">Reference proteome</keyword>
<dbReference type="Pfam" id="PF00535">
    <property type="entry name" value="Glycos_transf_2"/>
    <property type="match status" value="1"/>
</dbReference>
<keyword evidence="3 5" id="KW-0808">Transferase</keyword>
<dbReference type="InterPro" id="IPR001173">
    <property type="entry name" value="Glyco_trans_2-like"/>
</dbReference>
<dbReference type="SUPFAM" id="SSF53448">
    <property type="entry name" value="Nucleotide-diphospho-sugar transferases"/>
    <property type="match status" value="1"/>
</dbReference>
<accession>A0ABT7UDB0</accession>
<evidence type="ECO:0000313" key="6">
    <source>
        <dbReference type="Proteomes" id="UP001529340"/>
    </source>
</evidence>
<comment type="similarity">
    <text evidence="1">Belongs to the glycosyltransferase 2 family.</text>
</comment>
<keyword evidence="2 5" id="KW-0328">Glycosyltransferase</keyword>
<evidence type="ECO:0000313" key="5">
    <source>
        <dbReference type="EMBL" id="MDM8157587.1"/>
    </source>
</evidence>
<dbReference type="GO" id="GO:0016757">
    <property type="term" value="F:glycosyltransferase activity"/>
    <property type="evidence" value="ECO:0007669"/>
    <property type="project" value="UniProtKB-KW"/>
</dbReference>
<proteinExistence type="inferred from homology"/>
<dbReference type="InterPro" id="IPR029044">
    <property type="entry name" value="Nucleotide-diphossugar_trans"/>
</dbReference>
<organism evidence="5 6">
    <name type="scientific">Amedibacillus dolichus</name>
    <dbReference type="NCBI Taxonomy" id="31971"/>
    <lineage>
        <taxon>Bacteria</taxon>
        <taxon>Bacillati</taxon>
        <taxon>Bacillota</taxon>
        <taxon>Erysipelotrichia</taxon>
        <taxon>Erysipelotrichales</taxon>
        <taxon>Erysipelotrichaceae</taxon>
        <taxon>Amedibacillus</taxon>
    </lineage>
</organism>
<dbReference type="Gene3D" id="3.90.550.10">
    <property type="entry name" value="Spore Coat Polysaccharide Biosynthesis Protein SpsA, Chain A"/>
    <property type="match status" value="1"/>
</dbReference>
<reference evidence="6" key="1">
    <citation type="submission" date="2023-06" db="EMBL/GenBank/DDBJ databases">
        <title>Identification and characterization of horizontal gene transfer across gut microbiota members of farm animals based on homology search.</title>
        <authorList>
            <person name="Zeman M."/>
            <person name="Kubasova T."/>
            <person name="Jahodarova E."/>
            <person name="Nykrynova M."/>
            <person name="Rychlik I."/>
        </authorList>
    </citation>
    <scope>NUCLEOTIDE SEQUENCE [LARGE SCALE GENOMIC DNA]</scope>
    <source>
        <strain evidence="6">ET39</strain>
    </source>
</reference>
<dbReference type="Proteomes" id="UP001529340">
    <property type="component" value="Unassembled WGS sequence"/>
</dbReference>
<evidence type="ECO:0000256" key="2">
    <source>
        <dbReference type="ARBA" id="ARBA00022676"/>
    </source>
</evidence>
<sequence length="714" mass="81458">MKETATDLISVIMGVYAPKERTILFAAIASLCASSWTNWELVLVDDGTEGEGRRWIEEAAKMDARIRLFRHPHNQGLAAALNTAIAHSRGSWIARMDGDDRTHPYRLEVMVRYLQTHPFVDWVGCACDLIDAQGVWGGIRPPFEPSIEDYLSHSPFIHPSVMFRGEVLRQTGGYAQRAGHYRCEDYELFLRLFASGHRGRNLPGRLYQYREERDSYQRRTLSAALCEARVRREGVRRLDIHGVRAWRCIAKPLAVALVPDGLHARIKRRWYAYNRFQTYWESAGELRPFHVSGDALTQCAAHVVAPVVTAYVAWVLRQALHHGHTRLYFCARDGWLPYHCACLLIKRWQMPVECRYLYVSRAALRQPCYHMDVDRALEWICRDAMQVTLAVLLVRSGIPRSKWQTLITELALPYGMEEPLSRAQLRTVRRAFSRCVSVREELRRASLARYAQTKAYLRQEGLMDGADWAIVDSGWNGSLALALSLVLSDGTDERGVHGYYLGLFDLPHGADPSLAHPYLFSPKDHLLSKSGFCVALWEVLCSAPHGMTLGYQKVQGRMEPILEKKGNREGAWMAVMRQATEVQAMQISAGQATFLSLDHEAIAACARRTLCSLMSFPTRRESEALGALVFCDEIVTHHLRPLVVPATRSQLRRQLPLSRGLYHSPLPPAVQSAWFGAAAAQRGKAVRLWQLRWLFQRLIWMTLMYWRWKHASKQ</sequence>
<dbReference type="PANTHER" id="PTHR43685:SF5">
    <property type="entry name" value="GLYCOSYLTRANSFERASE EPSE-RELATED"/>
    <property type="match status" value="1"/>
</dbReference>
<dbReference type="InterPro" id="IPR050834">
    <property type="entry name" value="Glycosyltransf_2"/>
</dbReference>
<reference evidence="5 6" key="2">
    <citation type="submission" date="2023-06" db="EMBL/GenBank/DDBJ databases">
        <title>Identification and characterization of horizontal gene transfer across gut microbiota members of farm animals based on homology search.</title>
        <authorList>
            <person name="Schwarzerova J."/>
            <person name="Nykrynova M."/>
            <person name="Jureckova K."/>
            <person name="Cejkova D."/>
            <person name="Rychlik I."/>
        </authorList>
    </citation>
    <scope>NUCLEOTIDE SEQUENCE [LARGE SCALE GENOMIC DNA]</scope>
    <source>
        <strain evidence="5 6">ET39</strain>
    </source>
</reference>
<dbReference type="EC" id="2.4.-.-" evidence="5"/>
<dbReference type="PANTHER" id="PTHR43685">
    <property type="entry name" value="GLYCOSYLTRANSFERASE"/>
    <property type="match status" value="1"/>
</dbReference>
<feature type="domain" description="Glycosyltransferase 2-like" evidence="4">
    <location>
        <begin position="11"/>
        <end position="120"/>
    </location>
</feature>